<reference evidence="7" key="1">
    <citation type="submission" date="2018-01" db="EMBL/GenBank/DDBJ databases">
        <authorList>
            <person name="Mao J.F."/>
        </authorList>
    </citation>
    <scope>NUCLEOTIDE SEQUENCE</scope>
    <source>
        <strain evidence="7">Huo1</strain>
        <tissue evidence="7">Leaf</tissue>
    </source>
</reference>
<evidence type="ECO:0000259" key="6">
    <source>
        <dbReference type="Pfam" id="PF10075"/>
    </source>
</evidence>
<comment type="subcellular location">
    <subcellularLocation>
        <location evidence="2">Cytoplasm</location>
    </subcellularLocation>
    <subcellularLocation>
        <location evidence="1">Nucleus</location>
    </subcellularLocation>
</comment>
<keyword evidence="3" id="KW-0963">Cytoplasm</keyword>
<dbReference type="EMBL" id="PNBA02000008">
    <property type="protein sequence ID" value="KAG6414889.1"/>
    <property type="molecule type" value="Genomic_DNA"/>
</dbReference>
<keyword evidence="8" id="KW-1185">Reference proteome</keyword>
<feature type="domain" description="CSN8/PSMD8/EIF3K" evidence="6">
    <location>
        <begin position="38"/>
        <end position="167"/>
    </location>
</feature>
<gene>
    <name evidence="7" type="ORF">SASPL_122264</name>
</gene>
<organism evidence="7">
    <name type="scientific">Salvia splendens</name>
    <name type="common">Scarlet sage</name>
    <dbReference type="NCBI Taxonomy" id="180675"/>
    <lineage>
        <taxon>Eukaryota</taxon>
        <taxon>Viridiplantae</taxon>
        <taxon>Streptophyta</taxon>
        <taxon>Embryophyta</taxon>
        <taxon>Tracheophyta</taxon>
        <taxon>Spermatophyta</taxon>
        <taxon>Magnoliopsida</taxon>
        <taxon>eudicotyledons</taxon>
        <taxon>Gunneridae</taxon>
        <taxon>Pentapetalae</taxon>
        <taxon>asterids</taxon>
        <taxon>lamiids</taxon>
        <taxon>Lamiales</taxon>
        <taxon>Lamiaceae</taxon>
        <taxon>Nepetoideae</taxon>
        <taxon>Mentheae</taxon>
        <taxon>Salviinae</taxon>
        <taxon>Salvia</taxon>
        <taxon>Salvia subgen. Calosphace</taxon>
        <taxon>core Calosphace</taxon>
    </lineage>
</organism>
<dbReference type="Proteomes" id="UP000298416">
    <property type="component" value="Unassembled WGS sequence"/>
</dbReference>
<reference evidence="7" key="2">
    <citation type="submission" date="2020-08" db="EMBL/GenBank/DDBJ databases">
        <title>Plant Genome Project.</title>
        <authorList>
            <person name="Zhang R.-G."/>
        </authorList>
    </citation>
    <scope>NUCLEOTIDE SEQUENCE</scope>
    <source>
        <strain evidence="7">Huo1</strain>
        <tissue evidence="7">Leaf</tissue>
    </source>
</reference>
<evidence type="ECO:0000256" key="1">
    <source>
        <dbReference type="ARBA" id="ARBA00004123"/>
    </source>
</evidence>
<dbReference type="InterPro" id="IPR033205">
    <property type="entry name" value="COP9_CSN8"/>
</dbReference>
<dbReference type="Pfam" id="PF10075">
    <property type="entry name" value="CSN8_PSD8_EIF3K"/>
    <property type="match status" value="1"/>
</dbReference>
<name>A0A8X8XL00_SALSN</name>
<dbReference type="GO" id="GO:0008180">
    <property type="term" value="C:COP9 signalosome"/>
    <property type="evidence" value="ECO:0007669"/>
    <property type="project" value="UniProtKB-KW"/>
</dbReference>
<dbReference type="GO" id="GO:0000338">
    <property type="term" value="P:protein deneddylation"/>
    <property type="evidence" value="ECO:0007669"/>
    <property type="project" value="InterPro"/>
</dbReference>
<dbReference type="PANTHER" id="PTHR13339:SF0">
    <property type="entry name" value="COP9 SIGNALOSOME COMPLEX SUBUNIT 8"/>
    <property type="match status" value="1"/>
</dbReference>
<protein>
    <recommendedName>
        <fullName evidence="6">CSN8/PSMD8/EIF3K domain-containing protein</fullName>
    </recommendedName>
</protein>
<dbReference type="InterPro" id="IPR033464">
    <property type="entry name" value="CSN8_PSD8_EIF3K"/>
</dbReference>
<dbReference type="PANTHER" id="PTHR13339">
    <property type="entry name" value="COP9 SIGNALOSOME COMPLEX SUBUNIT 8"/>
    <property type="match status" value="1"/>
</dbReference>
<sequence length="190" mass="21612">MDFSALNEALAFKSYDKVANICDSLMFQAASEGVSFQEEWPYAIHLIGHIYVNDINSARFLWKKIPLAVKESQPEVSAAWKIGQRLWIKDYASVHEAIREFIWSPQCQGIMAAFSVSFSVLDNGKMSMALKLLKEMVGDCSLFADVVQHGWTVDPASRMLTVKKQAVVTKQKLDHSKLQRLTEYVFHLEH</sequence>
<comment type="caution">
    <text evidence="7">The sequence shown here is derived from an EMBL/GenBank/DDBJ whole genome shotgun (WGS) entry which is preliminary data.</text>
</comment>
<keyword evidence="4" id="KW-0736">Signalosome</keyword>
<evidence type="ECO:0000256" key="2">
    <source>
        <dbReference type="ARBA" id="ARBA00004496"/>
    </source>
</evidence>
<evidence type="ECO:0000313" key="7">
    <source>
        <dbReference type="EMBL" id="KAG6414889.1"/>
    </source>
</evidence>
<evidence type="ECO:0000256" key="3">
    <source>
        <dbReference type="ARBA" id="ARBA00022490"/>
    </source>
</evidence>
<dbReference type="AlphaFoldDB" id="A0A8X8XL00"/>
<evidence type="ECO:0000256" key="4">
    <source>
        <dbReference type="ARBA" id="ARBA00022790"/>
    </source>
</evidence>
<dbReference type="GO" id="GO:0005737">
    <property type="term" value="C:cytoplasm"/>
    <property type="evidence" value="ECO:0007669"/>
    <property type="project" value="UniProtKB-SubCell"/>
</dbReference>
<evidence type="ECO:0000256" key="5">
    <source>
        <dbReference type="ARBA" id="ARBA00023242"/>
    </source>
</evidence>
<proteinExistence type="predicted"/>
<keyword evidence="5" id="KW-0539">Nucleus</keyword>
<evidence type="ECO:0000313" key="8">
    <source>
        <dbReference type="Proteomes" id="UP000298416"/>
    </source>
</evidence>
<accession>A0A8X8XL00</accession>
<dbReference type="GO" id="GO:0010387">
    <property type="term" value="P:COP9 signalosome assembly"/>
    <property type="evidence" value="ECO:0007669"/>
    <property type="project" value="InterPro"/>
</dbReference>